<dbReference type="AlphaFoldDB" id="A0A8H5E447"/>
<name>A0A8H5E447_9HYPO</name>
<dbReference type="InterPro" id="IPR046366">
    <property type="entry name" value="MPAB"/>
</dbReference>
<dbReference type="Proteomes" id="UP000573603">
    <property type="component" value="Unassembled WGS sequence"/>
</dbReference>
<evidence type="ECO:0008006" key="3">
    <source>
        <dbReference type="Google" id="ProtNLM"/>
    </source>
</evidence>
<dbReference type="PANTHER" id="PTHR36124">
    <property type="match status" value="1"/>
</dbReference>
<keyword evidence="2" id="KW-1185">Reference proteome</keyword>
<sequence length="402" mass="45439">MWTYILLFLMYLAAVKFLRFRRRDRILTVLGKDRPLSSMTVPEAHSIMMQLQELEFPCAFMKARTISLLKAGGIPTMSKLFAVTGQNNARNGGKRVVDTEILIREVQHNSRLSSRYQTAVARMNYLHSRYRQAGKILDEDLLHTLGSSVVEIFRILESEEWRPLSDVEKCAVGVVHMALGHDMEIPFKPLPSSSTGWTDGIHFATELRDWTLRYEENVALPTEANDRYVRVYVDGLFPRLTPRLTTLLRKIIGFELGDVMRESLGIESTGLVLRFVLSGFKTLRRLALRHFSLPRPAFLASKAIAKSPNPDTGLYNLTHFSAEPWYTKPSWWTTHGPSAQIIRVLGGKIPESVSDKFRPQGYDLTTIGPQPQEGKGMDSMAATISGLESQDLSTCPFKSFKS</sequence>
<proteinExistence type="predicted"/>
<gene>
    <name evidence="1" type="ORF">FANTH_6857</name>
</gene>
<comment type="caution">
    <text evidence="1">The sequence shown here is derived from an EMBL/GenBank/DDBJ whole genome shotgun (WGS) entry which is preliminary data.</text>
</comment>
<evidence type="ECO:0000313" key="2">
    <source>
        <dbReference type="Proteomes" id="UP000573603"/>
    </source>
</evidence>
<reference evidence="1 2" key="1">
    <citation type="journal article" date="2020" name="BMC Genomics">
        <title>Correction to: Identification and distribution of gene clusters required for synthesis of sphingolipid metabolism inhibitors in diverse species of the filamentous fungus Fusarium.</title>
        <authorList>
            <person name="Kim H.S."/>
            <person name="Lohmar J.M."/>
            <person name="Busman M."/>
            <person name="Brown D.W."/>
            <person name="Naumann T.A."/>
            <person name="Divon H.H."/>
            <person name="Lysoe E."/>
            <person name="Uhlig S."/>
            <person name="Proctor R.H."/>
        </authorList>
    </citation>
    <scope>NUCLEOTIDE SEQUENCE [LARGE SCALE GENOMIC DNA]</scope>
    <source>
        <strain evidence="1 2">NRRL 25214</strain>
    </source>
</reference>
<dbReference type="PANTHER" id="PTHR36124:SF4">
    <property type="entry name" value="ER-BOUND OXYGENASE MPAB_MPAB'_RUBBER OXYGENASE CATALYTIC DOMAIN-CONTAINING PROTEIN"/>
    <property type="match status" value="1"/>
</dbReference>
<evidence type="ECO:0000313" key="1">
    <source>
        <dbReference type="EMBL" id="KAF5246485.1"/>
    </source>
</evidence>
<protein>
    <recommendedName>
        <fullName evidence="3">Mycophenolic acid synthesis protein B</fullName>
    </recommendedName>
</protein>
<organism evidence="1 2">
    <name type="scientific">Fusarium anthophilum</name>
    <dbReference type="NCBI Taxonomy" id="48485"/>
    <lineage>
        <taxon>Eukaryota</taxon>
        <taxon>Fungi</taxon>
        <taxon>Dikarya</taxon>
        <taxon>Ascomycota</taxon>
        <taxon>Pezizomycotina</taxon>
        <taxon>Sordariomycetes</taxon>
        <taxon>Hypocreomycetidae</taxon>
        <taxon>Hypocreales</taxon>
        <taxon>Nectriaceae</taxon>
        <taxon>Fusarium</taxon>
        <taxon>Fusarium fujikuroi species complex</taxon>
    </lineage>
</organism>
<dbReference type="GO" id="GO:0016491">
    <property type="term" value="F:oxidoreductase activity"/>
    <property type="evidence" value="ECO:0007669"/>
    <property type="project" value="InterPro"/>
</dbReference>
<dbReference type="EMBL" id="JABEVY010000151">
    <property type="protein sequence ID" value="KAF5246485.1"/>
    <property type="molecule type" value="Genomic_DNA"/>
</dbReference>
<accession>A0A8H5E447</accession>